<dbReference type="Proteomes" id="UP000290283">
    <property type="component" value="Unassembled WGS sequence"/>
</dbReference>
<proteinExistence type="predicted"/>
<dbReference type="EMBL" id="SBKO01000003">
    <property type="protein sequence ID" value="RXR18433.1"/>
    <property type="molecule type" value="Genomic_DNA"/>
</dbReference>
<accession>A0A4Q1K1U2</accession>
<dbReference type="InterPro" id="IPR046037">
    <property type="entry name" value="DUF5995"/>
</dbReference>
<dbReference type="AlphaFoldDB" id="A0A4Q1K1U2"/>
<dbReference type="Pfam" id="PF19458">
    <property type="entry name" value="DUF5995"/>
    <property type="match status" value="1"/>
</dbReference>
<gene>
    <name evidence="1" type="ORF">EQG63_09205</name>
</gene>
<protein>
    <submittedName>
        <fullName evidence="1">Uncharacterized protein</fullName>
    </submittedName>
</protein>
<organism evidence="1 2">
    <name type="scientific">Flavobacterium amnicola</name>
    <dbReference type="NCBI Taxonomy" id="2506422"/>
    <lineage>
        <taxon>Bacteria</taxon>
        <taxon>Pseudomonadati</taxon>
        <taxon>Bacteroidota</taxon>
        <taxon>Flavobacteriia</taxon>
        <taxon>Flavobacteriales</taxon>
        <taxon>Flavobacteriaceae</taxon>
        <taxon>Flavobacterium</taxon>
    </lineage>
</organism>
<evidence type="ECO:0000313" key="1">
    <source>
        <dbReference type="EMBL" id="RXR18433.1"/>
    </source>
</evidence>
<comment type="caution">
    <text evidence="1">The sequence shown here is derived from an EMBL/GenBank/DDBJ whole genome shotgun (WGS) entry which is preliminary data.</text>
</comment>
<dbReference type="OrthoDB" id="583431at2"/>
<name>A0A4Q1K1U2_9FLAO</name>
<sequence length="253" mass="29199">MECKTIDEVLLTLDKIVEDCKTNNCPLGLFAVLYRKVTQNVKQGIKNNRFEDNIRMEKLDVLFANRYFKAYFDYKNNQSISKSWKVAFNAKDNNSYIALQHLLLGINAHINLDLGIATIQTIEDLPLDSIQNDFNHINRLLSDMTDEVKKNMGSISPVFGVLMPLAKRWDDKLIQFSIEMARDGAWEFSNCLYSDENKAASIISERDSTIEKLGIALLNPVRTLQWILNTIRFFESKSMALKIEILENKMQNY</sequence>
<evidence type="ECO:0000313" key="2">
    <source>
        <dbReference type="Proteomes" id="UP000290283"/>
    </source>
</evidence>
<dbReference type="RefSeq" id="WP_129436078.1">
    <property type="nucleotide sequence ID" value="NZ_SBKO01000003.1"/>
</dbReference>
<keyword evidence="2" id="KW-1185">Reference proteome</keyword>
<reference evidence="2" key="1">
    <citation type="submission" date="2019-01" db="EMBL/GenBank/DDBJ databases">
        <title>Cytophagaceae bacterium strain CAR-16.</title>
        <authorList>
            <person name="Chen W.-M."/>
        </authorList>
    </citation>
    <scope>NUCLEOTIDE SEQUENCE [LARGE SCALE GENOMIC DNA]</scope>
    <source>
        <strain evidence="2">LLJ-11</strain>
    </source>
</reference>